<feature type="transmembrane region" description="Helical" evidence="8">
    <location>
        <begin position="107"/>
        <end position="125"/>
    </location>
</feature>
<dbReference type="InterPro" id="IPR035952">
    <property type="entry name" value="Rhomboid-like_sf"/>
</dbReference>
<dbReference type="GO" id="GO:0016020">
    <property type="term" value="C:membrane"/>
    <property type="evidence" value="ECO:0007669"/>
    <property type="project" value="UniProtKB-SubCell"/>
</dbReference>
<feature type="transmembrane region" description="Helical" evidence="8">
    <location>
        <begin position="131"/>
        <end position="150"/>
    </location>
</feature>
<organism evidence="10 11">
    <name type="scientific">Vagococcus vulneris</name>
    <dbReference type="NCBI Taxonomy" id="1977869"/>
    <lineage>
        <taxon>Bacteria</taxon>
        <taxon>Bacillati</taxon>
        <taxon>Bacillota</taxon>
        <taxon>Bacilli</taxon>
        <taxon>Lactobacillales</taxon>
        <taxon>Enterococcaceae</taxon>
        <taxon>Vagococcus</taxon>
    </lineage>
</organism>
<evidence type="ECO:0000256" key="2">
    <source>
        <dbReference type="ARBA" id="ARBA00022670"/>
    </source>
</evidence>
<protein>
    <recommendedName>
        <fullName evidence="9">Peptidase S54 rhomboid domain-containing protein</fullName>
    </recommendedName>
</protein>
<proteinExistence type="predicted"/>
<evidence type="ECO:0000256" key="5">
    <source>
        <dbReference type="ARBA" id="ARBA00022825"/>
    </source>
</evidence>
<keyword evidence="5" id="KW-0720">Serine protease</keyword>
<evidence type="ECO:0000313" key="11">
    <source>
        <dbReference type="Proteomes" id="UP000287857"/>
    </source>
</evidence>
<evidence type="ECO:0000313" key="10">
    <source>
        <dbReference type="EMBL" id="RST99497.1"/>
    </source>
</evidence>
<evidence type="ECO:0000256" key="3">
    <source>
        <dbReference type="ARBA" id="ARBA00022692"/>
    </source>
</evidence>
<keyword evidence="11" id="KW-1185">Reference proteome</keyword>
<keyword evidence="3 8" id="KW-0812">Transmembrane</keyword>
<dbReference type="EMBL" id="NGJS01000004">
    <property type="protein sequence ID" value="RST99497.1"/>
    <property type="molecule type" value="Genomic_DNA"/>
</dbReference>
<feature type="domain" description="Peptidase S54 rhomboid" evidence="9">
    <location>
        <begin position="66"/>
        <end position="203"/>
    </location>
</feature>
<feature type="transmembrane region" description="Helical" evidence="8">
    <location>
        <begin position="222"/>
        <end position="239"/>
    </location>
</feature>
<dbReference type="InterPro" id="IPR002610">
    <property type="entry name" value="Peptidase_S54_rhomboid-like"/>
</dbReference>
<keyword evidence="4" id="KW-0378">Hydrolase</keyword>
<keyword evidence="7 8" id="KW-0472">Membrane</keyword>
<dbReference type="PANTHER" id="PTHR22936">
    <property type="entry name" value="RHOMBOID-RELATED"/>
    <property type="match status" value="1"/>
</dbReference>
<evidence type="ECO:0000256" key="1">
    <source>
        <dbReference type="ARBA" id="ARBA00004141"/>
    </source>
</evidence>
<dbReference type="OrthoDB" id="9813074at2"/>
<name>A0A429ZZQ0_9ENTE</name>
<feature type="transmembrane region" description="Helical" evidence="8">
    <location>
        <begin position="75"/>
        <end position="95"/>
    </location>
</feature>
<dbReference type="Proteomes" id="UP000287857">
    <property type="component" value="Unassembled WGS sequence"/>
</dbReference>
<feature type="transmembrane region" description="Helical" evidence="8">
    <location>
        <begin position="16"/>
        <end position="32"/>
    </location>
</feature>
<feature type="transmembrane region" description="Helical" evidence="8">
    <location>
        <begin position="185"/>
        <end position="202"/>
    </location>
</feature>
<dbReference type="SUPFAM" id="SSF144091">
    <property type="entry name" value="Rhomboid-like"/>
    <property type="match status" value="1"/>
</dbReference>
<dbReference type="RefSeq" id="WP_125983437.1">
    <property type="nucleotide sequence ID" value="NZ_NGJS01000004.1"/>
</dbReference>
<keyword evidence="6 8" id="KW-1133">Transmembrane helix</keyword>
<dbReference type="PANTHER" id="PTHR22936:SF69">
    <property type="entry name" value="RHOMBOID-LIKE PROTEIN"/>
    <property type="match status" value="1"/>
</dbReference>
<dbReference type="Pfam" id="PF01694">
    <property type="entry name" value="Rhomboid"/>
    <property type="match status" value="1"/>
</dbReference>
<dbReference type="GO" id="GO:0004252">
    <property type="term" value="F:serine-type endopeptidase activity"/>
    <property type="evidence" value="ECO:0007669"/>
    <property type="project" value="InterPro"/>
</dbReference>
<gene>
    <name evidence="10" type="ORF">CBF37_04010</name>
</gene>
<comment type="subcellular location">
    <subcellularLocation>
        <location evidence="1">Membrane</location>
        <topology evidence="1">Multi-pass membrane protein</topology>
    </subcellularLocation>
</comment>
<accession>A0A429ZZQ0</accession>
<dbReference type="Gene3D" id="1.20.1540.10">
    <property type="entry name" value="Rhomboid-like"/>
    <property type="match status" value="1"/>
</dbReference>
<dbReference type="InterPro" id="IPR022764">
    <property type="entry name" value="Peptidase_S54_rhomboid_dom"/>
</dbReference>
<comment type="caution">
    <text evidence="10">The sequence shown here is derived from an EMBL/GenBank/DDBJ whole genome shotgun (WGS) entry which is preliminary data.</text>
</comment>
<evidence type="ECO:0000256" key="6">
    <source>
        <dbReference type="ARBA" id="ARBA00022989"/>
    </source>
</evidence>
<dbReference type="AlphaFoldDB" id="A0A429ZZQ0"/>
<evidence type="ECO:0000256" key="4">
    <source>
        <dbReference type="ARBA" id="ARBA00022801"/>
    </source>
</evidence>
<evidence type="ECO:0000259" key="9">
    <source>
        <dbReference type="Pfam" id="PF01694"/>
    </source>
</evidence>
<evidence type="ECO:0000256" key="8">
    <source>
        <dbReference type="SAM" id="Phobius"/>
    </source>
</evidence>
<reference evidence="10 11" key="1">
    <citation type="submission" date="2017-05" db="EMBL/GenBank/DDBJ databases">
        <title>Vagococcus spp. assemblies.</title>
        <authorList>
            <person name="Gulvik C.A."/>
        </authorList>
    </citation>
    <scope>NUCLEOTIDE SEQUENCE [LARGE SCALE GENOMIC DNA]</scope>
    <source>
        <strain evidence="10 11">SS1995</strain>
    </source>
</reference>
<evidence type="ECO:0000256" key="7">
    <source>
        <dbReference type="ARBA" id="ARBA00023136"/>
    </source>
</evidence>
<keyword evidence="2" id="KW-0645">Protease</keyword>
<dbReference type="GO" id="GO:0006508">
    <property type="term" value="P:proteolysis"/>
    <property type="evidence" value="ECO:0007669"/>
    <property type="project" value="UniProtKB-KW"/>
</dbReference>
<sequence length="242" mass="27489">MYDISSKWDRVKRGPYITYLFLGIQLVVFLLMELKGISQGEYSGSENIGILQQFGAMTSGDVIYRHQYWRFITPIFIHIGLMHLAVNSLTLYLAGRILEPLIGHWRFFTLYLLSGIMGNFISFAFSDISSISAGASTSLFGMFAAFIILGRMFPKQPVIRQMSQNMILLIVMNLVLNLFDSGVDIYGHIGGAVGGLLLMLILRTPKSTKSYQSQMNPHLRIISVIIFTFILFFSFIYGFRYK</sequence>